<dbReference type="EMBL" id="MWQY01000007">
    <property type="protein sequence ID" value="ORC35975.1"/>
    <property type="molecule type" value="Genomic_DNA"/>
</dbReference>
<dbReference type="InterPro" id="IPR006935">
    <property type="entry name" value="Helicase/UvrB_N"/>
</dbReference>
<dbReference type="InterPro" id="IPR027417">
    <property type="entry name" value="P-loop_NTPase"/>
</dbReference>
<name>A0A1Y1S0G4_9SPIO</name>
<dbReference type="RefSeq" id="WP_083049800.1">
    <property type="nucleotide sequence ID" value="NZ_MWQY01000007.1"/>
</dbReference>
<organism evidence="2 3">
    <name type="scientific">Marispirochaeta aestuarii</name>
    <dbReference type="NCBI Taxonomy" id="1963862"/>
    <lineage>
        <taxon>Bacteria</taxon>
        <taxon>Pseudomonadati</taxon>
        <taxon>Spirochaetota</taxon>
        <taxon>Spirochaetia</taxon>
        <taxon>Spirochaetales</taxon>
        <taxon>Spirochaetaceae</taxon>
        <taxon>Marispirochaeta</taxon>
    </lineage>
</organism>
<dbReference type="AlphaFoldDB" id="A0A1Y1S0G4"/>
<proteinExistence type="predicted"/>
<feature type="domain" description="Helicase/UvrB N-terminal" evidence="1">
    <location>
        <begin position="155"/>
        <end position="344"/>
    </location>
</feature>
<dbReference type="InterPro" id="IPR050742">
    <property type="entry name" value="Helicase_Restrict-Modif_Enz"/>
</dbReference>
<keyword evidence="2" id="KW-0540">Nuclease</keyword>
<dbReference type="Gene3D" id="3.40.50.300">
    <property type="entry name" value="P-loop containing nucleotide triphosphate hydrolases"/>
    <property type="match status" value="2"/>
</dbReference>
<dbReference type="GO" id="GO:0004519">
    <property type="term" value="F:endonuclease activity"/>
    <property type="evidence" value="ECO:0007669"/>
    <property type="project" value="UniProtKB-KW"/>
</dbReference>
<evidence type="ECO:0000259" key="1">
    <source>
        <dbReference type="Pfam" id="PF04851"/>
    </source>
</evidence>
<dbReference type="GO" id="GO:0005829">
    <property type="term" value="C:cytosol"/>
    <property type="evidence" value="ECO:0007669"/>
    <property type="project" value="TreeGrafter"/>
</dbReference>
<dbReference type="Proteomes" id="UP000192343">
    <property type="component" value="Unassembled WGS sequence"/>
</dbReference>
<dbReference type="GO" id="GO:0005524">
    <property type="term" value="F:ATP binding"/>
    <property type="evidence" value="ECO:0007669"/>
    <property type="project" value="InterPro"/>
</dbReference>
<reference evidence="2 3" key="1">
    <citation type="submission" date="2017-03" db="EMBL/GenBank/DDBJ databases">
        <title>Draft Genome sequence of Marispirochaeta sp. strain JC444.</title>
        <authorList>
            <person name="Shivani Y."/>
            <person name="Subhash Y."/>
            <person name="Sasikala C."/>
            <person name="Ramana C."/>
        </authorList>
    </citation>
    <scope>NUCLEOTIDE SEQUENCE [LARGE SCALE GENOMIC DNA]</scope>
    <source>
        <strain evidence="2 3">JC444</strain>
    </source>
</reference>
<sequence length="1148" mass="130128">MAESTNAGINLGAIEPLYEPWEEPNSHRVAARKQAGQSEIKTGRRRSSISIVQSLRREVSEWRENYYPGASDTTRQLFGYWFQRAHRQTTPAGEEYDFRYYFCQREAIETLVYLAEIHNSPTLSGLYEKFGTDQQKEAAYGIAPDEDLWPRYAEKIATGAGKTKIMSLAVVWSYFHNLRESYSNAAKHFVIIAPNLTVYERLREDFGDGKIFETDPLIPPEWKGDWNMSVVLQDEAAPDSIGGTIYLTNIHRLYDNSKKKGKKQAEFHSFMGPTVQKAKVFNSGAELRERIAGKRTIMVLNDEAHHVWDPGSAWSEAIAYLHTSIEQSGGTGIFAQIDLSATPKDNKGQLFKHIICDTPLGEAVDSGIVKTPIIGRTSQALNEGASDNAAYRYDTHLRLGYGRWQKSKEEWEQSGKKPLLFVMCSDTTEADQIAQRLNTDPTFEELNGRTINLHTNLKGKLKKKGRGDSAYYVFEESEKDISDDDLNELRKLSRELDQNSSPYRCIVSVLMLREGWDVRNVTTIVPLRPYSSKANILPEQTMGRGLRRMTPPGSSGAHEMLTIVDHPKFTSLYRQELQQEGLFIDEVDAEKVPRTTVSIFPDVDNPDKDLDELELEVPSLAPGYRTVADVSGLSKKDIEQEWLKSKYTKLPLGSVTSTELEYEGRQLLTNEVVERMKLHLPLLSNGAGAISYYTRELEEVCRVRGLHKQLAPLLQHFFESVLFDNPTSIFDQELANRIGDSDVAEHVRAVFVPLIRSRITKRQERSHLPDAMKLSEWKPYQVTHSEKHPTIQADRTPFNLVPCNRSLELGFAQFTDTQATDVAAFAKNAGPQCLRIDYIAGSGMLAFYTPDFIVRTKVGTYFLVETKGREDRDVPRKARAAVAWCESASQIGTKWQYLYIQEGVYKRSTATEISALARACEPSLQSLLDEERMPDLPLFAQAQPYDEEEEETLKWVAEETLQYLPDRYKDAVVQAGQLAEFLANKKSKSYAPAFTALLGPIDDVCTRVVQKQLEPLLPRSVEDQKRWFTPKLPPDLEHGEQKRIEQLGYNLKRTIVFGNGLSPTGLLRNCLQFALEDTLEIGGVFSAVRKVFDFNGAKHMLQAVSRVNDFRNHYIAHQDEELSDLEKAVAELQHWMDTILLLSKALKS</sequence>
<gene>
    <name evidence="2" type="ORF">B4O97_07860</name>
</gene>
<dbReference type="PANTHER" id="PTHR47396">
    <property type="entry name" value="TYPE I RESTRICTION ENZYME ECOKI R PROTEIN"/>
    <property type="match status" value="1"/>
</dbReference>
<evidence type="ECO:0000313" key="3">
    <source>
        <dbReference type="Proteomes" id="UP000192343"/>
    </source>
</evidence>
<keyword evidence="3" id="KW-1185">Reference proteome</keyword>
<dbReference type="SUPFAM" id="SSF52540">
    <property type="entry name" value="P-loop containing nucleoside triphosphate hydrolases"/>
    <property type="match status" value="2"/>
</dbReference>
<dbReference type="STRING" id="1963862.B4O97_07860"/>
<evidence type="ECO:0000313" key="2">
    <source>
        <dbReference type="EMBL" id="ORC35975.1"/>
    </source>
</evidence>
<dbReference type="PANTHER" id="PTHR47396:SF1">
    <property type="entry name" value="ATP-DEPENDENT HELICASE IRC3-RELATED"/>
    <property type="match status" value="1"/>
</dbReference>
<keyword evidence="2" id="KW-0378">Hydrolase</keyword>
<comment type="caution">
    <text evidence="2">The sequence shown here is derived from an EMBL/GenBank/DDBJ whole genome shotgun (WGS) entry which is preliminary data.</text>
</comment>
<protein>
    <submittedName>
        <fullName evidence="2">Restriction endonuclease subunit R</fullName>
    </submittedName>
</protein>
<dbReference type="GO" id="GO:0003677">
    <property type="term" value="F:DNA binding"/>
    <property type="evidence" value="ECO:0007669"/>
    <property type="project" value="InterPro"/>
</dbReference>
<dbReference type="Pfam" id="PF04851">
    <property type="entry name" value="ResIII"/>
    <property type="match status" value="1"/>
</dbReference>
<dbReference type="GO" id="GO:0016787">
    <property type="term" value="F:hydrolase activity"/>
    <property type="evidence" value="ECO:0007669"/>
    <property type="project" value="InterPro"/>
</dbReference>
<keyword evidence="2" id="KW-0255">Endonuclease</keyword>
<accession>A0A1Y1S0G4</accession>